<keyword evidence="2" id="KW-1185">Reference proteome</keyword>
<gene>
    <name evidence="1" type="ORF">SteCoe_14879</name>
</gene>
<dbReference type="Proteomes" id="UP000187209">
    <property type="component" value="Unassembled WGS sequence"/>
</dbReference>
<protein>
    <submittedName>
        <fullName evidence="1">Uncharacterized protein</fullName>
    </submittedName>
</protein>
<evidence type="ECO:0000313" key="2">
    <source>
        <dbReference type="Proteomes" id="UP000187209"/>
    </source>
</evidence>
<dbReference type="AlphaFoldDB" id="A0A1R2C4W4"/>
<organism evidence="1 2">
    <name type="scientific">Stentor coeruleus</name>
    <dbReference type="NCBI Taxonomy" id="5963"/>
    <lineage>
        <taxon>Eukaryota</taxon>
        <taxon>Sar</taxon>
        <taxon>Alveolata</taxon>
        <taxon>Ciliophora</taxon>
        <taxon>Postciliodesmatophora</taxon>
        <taxon>Heterotrichea</taxon>
        <taxon>Heterotrichida</taxon>
        <taxon>Stentoridae</taxon>
        <taxon>Stentor</taxon>
    </lineage>
</organism>
<reference evidence="1 2" key="1">
    <citation type="submission" date="2016-11" db="EMBL/GenBank/DDBJ databases">
        <title>The macronuclear genome of Stentor coeruleus: a giant cell with tiny introns.</title>
        <authorList>
            <person name="Slabodnick M."/>
            <person name="Ruby J.G."/>
            <person name="Reiff S.B."/>
            <person name="Swart E.C."/>
            <person name="Gosai S."/>
            <person name="Prabakaran S."/>
            <person name="Witkowska E."/>
            <person name="Larue G.E."/>
            <person name="Fisher S."/>
            <person name="Freeman R.M."/>
            <person name="Gunawardena J."/>
            <person name="Chu W."/>
            <person name="Stover N.A."/>
            <person name="Gregory B.D."/>
            <person name="Nowacki M."/>
            <person name="Derisi J."/>
            <person name="Roy S.W."/>
            <person name="Marshall W.F."/>
            <person name="Sood P."/>
        </authorList>
    </citation>
    <scope>NUCLEOTIDE SEQUENCE [LARGE SCALE GENOMIC DNA]</scope>
    <source>
        <strain evidence="1">WM001</strain>
    </source>
</reference>
<name>A0A1R2C4W4_9CILI</name>
<sequence>MTGYQDRDMKERDDLLKLNLHDIVSSDHIHDANMMSIDNTLEQNPTMDEENILEGSSLTSDFSYSTYSSNHKISRPSGRKKNVFTLILEQFYTTNTRHPKKEFFNAFIIRSIKRAFRYLEQEKIPVKTCIAVDLRNDGEKMCWLNLQKLYKKYPEHFRKIATTETSPLTDGKSKRNLDSKTSAPKSFNNSFCRDFFADELMQKTFLILIELIFSDPDPSKLRTKLKFYCCTLEQHCDQCYKSWTELRDYLNSRYFLDLEVICEPRTPQSLNQARSVDNFHDD</sequence>
<proteinExistence type="predicted"/>
<dbReference type="EMBL" id="MPUH01000281">
    <property type="protein sequence ID" value="OMJ84068.1"/>
    <property type="molecule type" value="Genomic_DNA"/>
</dbReference>
<accession>A0A1R2C4W4</accession>
<evidence type="ECO:0000313" key="1">
    <source>
        <dbReference type="EMBL" id="OMJ84068.1"/>
    </source>
</evidence>
<comment type="caution">
    <text evidence="1">The sequence shown here is derived from an EMBL/GenBank/DDBJ whole genome shotgun (WGS) entry which is preliminary data.</text>
</comment>